<dbReference type="GO" id="GO:0043200">
    <property type="term" value="P:response to amino acid"/>
    <property type="evidence" value="ECO:0007669"/>
    <property type="project" value="TreeGrafter"/>
</dbReference>
<evidence type="ECO:0000313" key="7">
    <source>
        <dbReference type="Proteomes" id="UP000245959"/>
    </source>
</evidence>
<dbReference type="Gene3D" id="1.10.10.10">
    <property type="entry name" value="Winged helix-like DNA-binding domain superfamily/Winged helix DNA-binding domain"/>
    <property type="match status" value="1"/>
</dbReference>
<dbReference type="Proteomes" id="UP000245959">
    <property type="component" value="Unassembled WGS sequence"/>
</dbReference>
<dbReference type="AlphaFoldDB" id="A0A2U1B204"/>
<dbReference type="EMBL" id="JABAEW010000015">
    <property type="protein sequence ID" value="NMD86844.1"/>
    <property type="molecule type" value="Genomic_DNA"/>
</dbReference>
<dbReference type="PANTHER" id="PTHR30154:SF34">
    <property type="entry name" value="TRANSCRIPTIONAL REGULATOR AZLB"/>
    <property type="match status" value="1"/>
</dbReference>
<dbReference type="InterPro" id="IPR019888">
    <property type="entry name" value="Tscrpt_reg_AsnC-like"/>
</dbReference>
<proteinExistence type="predicted"/>
<dbReference type="SUPFAM" id="SSF54909">
    <property type="entry name" value="Dimeric alpha+beta barrel"/>
    <property type="match status" value="1"/>
</dbReference>
<dbReference type="Pfam" id="PF01037">
    <property type="entry name" value="AsnC_trans_reg"/>
    <property type="match status" value="1"/>
</dbReference>
<dbReference type="InterPro" id="IPR011008">
    <property type="entry name" value="Dimeric_a/b-barrel"/>
</dbReference>
<evidence type="ECO:0000256" key="1">
    <source>
        <dbReference type="ARBA" id="ARBA00023015"/>
    </source>
</evidence>
<dbReference type="OrthoDB" id="66249at2"/>
<evidence type="ECO:0000313" key="5">
    <source>
        <dbReference type="EMBL" id="NMD86844.1"/>
    </source>
</evidence>
<gene>
    <name evidence="6" type="ORF">C8D82_11032</name>
    <name evidence="5" type="ORF">HF882_09635</name>
</gene>
<dbReference type="Pfam" id="PF13412">
    <property type="entry name" value="HTH_24"/>
    <property type="match status" value="1"/>
</dbReference>
<organism evidence="6 7">
    <name type="scientific">Victivallis vadensis</name>
    <dbReference type="NCBI Taxonomy" id="172901"/>
    <lineage>
        <taxon>Bacteria</taxon>
        <taxon>Pseudomonadati</taxon>
        <taxon>Lentisphaerota</taxon>
        <taxon>Lentisphaeria</taxon>
        <taxon>Victivallales</taxon>
        <taxon>Victivallaceae</taxon>
        <taxon>Victivallis</taxon>
    </lineage>
</organism>
<dbReference type="GeneID" id="78294947"/>
<dbReference type="RefSeq" id="WP_116883640.1">
    <property type="nucleotide sequence ID" value="NZ_CABMMC010000193.1"/>
</dbReference>
<dbReference type="SUPFAM" id="SSF46785">
    <property type="entry name" value="Winged helix' DNA-binding domain"/>
    <property type="match status" value="1"/>
</dbReference>
<dbReference type="Proteomes" id="UP000576225">
    <property type="component" value="Unassembled WGS sequence"/>
</dbReference>
<reference evidence="6 7" key="1">
    <citation type="submission" date="2018-04" db="EMBL/GenBank/DDBJ databases">
        <title>Genomic Encyclopedia of Type Strains, Phase IV (KMG-IV): sequencing the most valuable type-strain genomes for metagenomic binning, comparative biology and taxonomic classification.</title>
        <authorList>
            <person name="Goeker M."/>
        </authorList>
    </citation>
    <scope>NUCLEOTIDE SEQUENCE [LARGE SCALE GENOMIC DNA]</scope>
    <source>
        <strain evidence="6 7">DSM 14823</strain>
    </source>
</reference>
<name>A0A2U1B204_9BACT</name>
<reference evidence="5 8" key="2">
    <citation type="submission" date="2020-04" db="EMBL/GenBank/DDBJ databases">
        <authorList>
            <person name="Hitch T.C.A."/>
            <person name="Wylensek D."/>
            <person name="Clavel T."/>
        </authorList>
    </citation>
    <scope>NUCLEOTIDE SEQUENCE [LARGE SCALE GENOMIC DNA]</scope>
    <source>
        <strain evidence="5 8">COR2-253-APC-1A</strain>
    </source>
</reference>
<dbReference type="InterPro" id="IPR036390">
    <property type="entry name" value="WH_DNA-bd_sf"/>
</dbReference>
<keyword evidence="3" id="KW-0804">Transcription</keyword>
<dbReference type="GO" id="GO:0005829">
    <property type="term" value="C:cytosol"/>
    <property type="evidence" value="ECO:0007669"/>
    <property type="project" value="TreeGrafter"/>
</dbReference>
<evidence type="ECO:0000313" key="6">
    <source>
        <dbReference type="EMBL" id="PVY42724.1"/>
    </source>
</evidence>
<evidence type="ECO:0000313" key="8">
    <source>
        <dbReference type="Proteomes" id="UP000576225"/>
    </source>
</evidence>
<dbReference type="EMBL" id="QEKH01000010">
    <property type="protein sequence ID" value="PVY42724.1"/>
    <property type="molecule type" value="Genomic_DNA"/>
</dbReference>
<keyword evidence="7" id="KW-1185">Reference proteome</keyword>
<sequence length="160" mass="17516">MESKILNLLSENARMSASEIALRAGLDAAAVEAAITDLEKRGVIRGYTAILNESELEDNKVKAIIEVKVTPSREGGFDQVARRIARYPEVIDLSLVSGGFDLLLTIEGNSLQEVASFVSAKLSTIEGVLSTSTSFMLKKYKESGRIMQSDEEYERLKVCP</sequence>
<dbReference type="InterPro" id="IPR019887">
    <property type="entry name" value="Tscrpt_reg_AsnC/Lrp_C"/>
</dbReference>
<protein>
    <submittedName>
        <fullName evidence="5 6">AsnC family transcriptional regulator</fullName>
    </submittedName>
</protein>
<dbReference type="InterPro" id="IPR000485">
    <property type="entry name" value="AsnC-type_HTH_dom"/>
</dbReference>
<comment type="caution">
    <text evidence="6">The sequence shown here is derived from an EMBL/GenBank/DDBJ whole genome shotgun (WGS) entry which is preliminary data.</text>
</comment>
<evidence type="ECO:0000256" key="3">
    <source>
        <dbReference type="ARBA" id="ARBA00023163"/>
    </source>
</evidence>
<evidence type="ECO:0000259" key="4">
    <source>
        <dbReference type="PROSITE" id="PS50956"/>
    </source>
</evidence>
<keyword evidence="1" id="KW-0805">Transcription regulation</keyword>
<dbReference type="Gene3D" id="3.30.70.920">
    <property type="match status" value="1"/>
</dbReference>
<keyword evidence="2" id="KW-0238">DNA-binding</keyword>
<dbReference type="SMART" id="SM00344">
    <property type="entry name" value="HTH_ASNC"/>
    <property type="match status" value="1"/>
</dbReference>
<dbReference type="GO" id="GO:0043565">
    <property type="term" value="F:sequence-specific DNA binding"/>
    <property type="evidence" value="ECO:0007669"/>
    <property type="project" value="InterPro"/>
</dbReference>
<dbReference type="InterPro" id="IPR036388">
    <property type="entry name" value="WH-like_DNA-bd_sf"/>
</dbReference>
<dbReference type="PROSITE" id="PS50956">
    <property type="entry name" value="HTH_ASNC_2"/>
    <property type="match status" value="1"/>
</dbReference>
<feature type="domain" description="HTH asnC-type" evidence="4">
    <location>
        <begin position="1"/>
        <end position="78"/>
    </location>
</feature>
<dbReference type="PANTHER" id="PTHR30154">
    <property type="entry name" value="LEUCINE-RESPONSIVE REGULATORY PROTEIN"/>
    <property type="match status" value="1"/>
</dbReference>
<accession>A0A2U1B204</accession>
<evidence type="ECO:0000256" key="2">
    <source>
        <dbReference type="ARBA" id="ARBA00023125"/>
    </source>
</evidence>